<dbReference type="Proteomes" id="UP000178894">
    <property type="component" value="Unassembled WGS sequence"/>
</dbReference>
<dbReference type="EMBL" id="MFIQ01000008">
    <property type="protein sequence ID" value="OGF93698.1"/>
    <property type="molecule type" value="Genomic_DNA"/>
</dbReference>
<proteinExistence type="predicted"/>
<reference evidence="1 2" key="1">
    <citation type="journal article" date="2016" name="Nat. Commun.">
        <title>Thousands of microbial genomes shed light on interconnected biogeochemical processes in an aquifer system.</title>
        <authorList>
            <person name="Anantharaman K."/>
            <person name="Brown C.T."/>
            <person name="Hug L.A."/>
            <person name="Sharon I."/>
            <person name="Castelle C.J."/>
            <person name="Probst A.J."/>
            <person name="Thomas B.C."/>
            <person name="Singh A."/>
            <person name="Wilkins M.J."/>
            <person name="Karaoz U."/>
            <person name="Brodie E.L."/>
            <person name="Williams K.H."/>
            <person name="Hubbard S.S."/>
            <person name="Banfield J.F."/>
        </authorList>
    </citation>
    <scope>NUCLEOTIDE SEQUENCE [LARGE SCALE GENOMIC DNA]</scope>
</reference>
<evidence type="ECO:0000313" key="1">
    <source>
        <dbReference type="EMBL" id="OGF93698.1"/>
    </source>
</evidence>
<dbReference type="AlphaFoldDB" id="A0A1F5Y0F1"/>
<accession>A0A1F5Y0F1</accession>
<comment type="caution">
    <text evidence="1">The sequence shown here is derived from an EMBL/GenBank/DDBJ whole genome shotgun (WGS) entry which is preliminary data.</text>
</comment>
<sequence>MNEDRHTDFLIPLETFVRGALEYLADIQKIAIWERPTSLGESGRSFLRKWDAVLDELRKKAKVA</sequence>
<gene>
    <name evidence="1" type="ORF">A3G54_03640</name>
</gene>
<protein>
    <submittedName>
        <fullName evidence="1">Uncharacterized protein</fullName>
    </submittedName>
</protein>
<organism evidence="1 2">
    <name type="scientific">Candidatus Giovannonibacteria bacterium RIFCSPLOWO2_12_FULL_44_15</name>
    <dbReference type="NCBI Taxonomy" id="1798364"/>
    <lineage>
        <taxon>Bacteria</taxon>
        <taxon>Candidatus Giovannoniibacteriota</taxon>
    </lineage>
</organism>
<evidence type="ECO:0000313" key="2">
    <source>
        <dbReference type="Proteomes" id="UP000178894"/>
    </source>
</evidence>
<name>A0A1F5Y0F1_9BACT</name>